<evidence type="ECO:0000256" key="1">
    <source>
        <dbReference type="SAM" id="Phobius"/>
    </source>
</evidence>
<organism evidence="2 3">
    <name type="scientific">Actinoallomurus acaciae</name>
    <dbReference type="NCBI Taxonomy" id="502577"/>
    <lineage>
        <taxon>Bacteria</taxon>
        <taxon>Bacillati</taxon>
        <taxon>Actinomycetota</taxon>
        <taxon>Actinomycetes</taxon>
        <taxon>Streptosporangiales</taxon>
        <taxon>Thermomonosporaceae</taxon>
        <taxon>Actinoallomurus</taxon>
    </lineage>
</organism>
<keyword evidence="1" id="KW-0472">Membrane</keyword>
<feature type="transmembrane region" description="Helical" evidence="1">
    <location>
        <begin position="146"/>
        <end position="166"/>
    </location>
</feature>
<dbReference type="EMBL" id="JBHLZP010000255">
    <property type="protein sequence ID" value="MFB9836154.1"/>
    <property type="molecule type" value="Genomic_DNA"/>
</dbReference>
<dbReference type="RefSeq" id="WP_378208751.1">
    <property type="nucleotide sequence ID" value="NZ_JBHLZP010000255.1"/>
</dbReference>
<keyword evidence="1" id="KW-0812">Transmembrane</keyword>
<comment type="caution">
    <text evidence="2">The sequence shown here is derived from an EMBL/GenBank/DDBJ whole genome shotgun (WGS) entry which is preliminary data.</text>
</comment>
<feature type="transmembrane region" description="Helical" evidence="1">
    <location>
        <begin position="12"/>
        <end position="31"/>
    </location>
</feature>
<feature type="transmembrane region" description="Helical" evidence="1">
    <location>
        <begin position="115"/>
        <end position="140"/>
    </location>
</feature>
<keyword evidence="3" id="KW-1185">Reference proteome</keyword>
<name>A0ABV5YM73_9ACTN</name>
<protein>
    <submittedName>
        <fullName evidence="2">Oxidoreductase</fullName>
    </submittedName>
</protein>
<keyword evidence="1" id="KW-1133">Transmembrane helix</keyword>
<accession>A0ABV5YM73</accession>
<gene>
    <name evidence="2" type="ORF">ACFFNX_28665</name>
</gene>
<feature type="transmembrane region" description="Helical" evidence="1">
    <location>
        <begin position="88"/>
        <end position="108"/>
    </location>
</feature>
<proteinExistence type="predicted"/>
<evidence type="ECO:0000313" key="2">
    <source>
        <dbReference type="EMBL" id="MFB9836154.1"/>
    </source>
</evidence>
<reference evidence="2 3" key="1">
    <citation type="submission" date="2024-09" db="EMBL/GenBank/DDBJ databases">
        <authorList>
            <person name="Sun Q."/>
            <person name="Mori K."/>
        </authorList>
    </citation>
    <scope>NUCLEOTIDE SEQUENCE [LARGE SCALE GENOMIC DNA]</scope>
    <source>
        <strain evidence="2 3">TBRC 0563</strain>
    </source>
</reference>
<feature type="transmembrane region" description="Helical" evidence="1">
    <location>
        <begin position="43"/>
        <end position="68"/>
    </location>
</feature>
<sequence>MTLFPAEPVTVPALLVGLAVADGAFAGFRAGTGRNARIRKRRYNLLAAGRGLAVSAAGLAVTAVVILLGSAGHAHRRADLVEAGARMLMVLMPYAVAVVISLAGYRLLPIRPSTLLILVGLGPFTLARPAVVAAATAAAVLASPDWLVRAVALTAATGTLIVEPWVHRRWYREPL</sequence>
<dbReference type="Proteomes" id="UP001589627">
    <property type="component" value="Unassembled WGS sequence"/>
</dbReference>
<evidence type="ECO:0000313" key="3">
    <source>
        <dbReference type="Proteomes" id="UP001589627"/>
    </source>
</evidence>